<dbReference type="PROSITE" id="PS51257">
    <property type="entry name" value="PROKAR_LIPOPROTEIN"/>
    <property type="match status" value="1"/>
</dbReference>
<proteinExistence type="predicted"/>
<dbReference type="RefSeq" id="WP_168798209.1">
    <property type="nucleotide sequence ID" value="NZ_JBHSNS010000005.1"/>
</dbReference>
<evidence type="ECO:0000313" key="2">
    <source>
        <dbReference type="Proteomes" id="UP001596072"/>
    </source>
</evidence>
<evidence type="ECO:0000313" key="1">
    <source>
        <dbReference type="EMBL" id="MFC5729754.1"/>
    </source>
</evidence>
<sequence length="168" mass="17730">MGGRVRSRHGRRAACSTGGALLLLLLTACGGPVEVGEVELSGTDREACAAFAEDLPETLAEQERVEIEPADAPAAAYGDPPIVVRCGVGVPEGFDLTASCEIANGVGWYMPEEQYTDQDLDQTLTTAGYRPRVEIRVPAGYRPNAGAAAMAVLAEPVKEHLTLEDDCD</sequence>
<comment type="caution">
    <text evidence="1">The sequence shown here is derived from an EMBL/GenBank/DDBJ whole genome shotgun (WGS) entry which is preliminary data.</text>
</comment>
<dbReference type="InterPro" id="IPR021903">
    <property type="entry name" value="DUF3515"/>
</dbReference>
<dbReference type="EMBL" id="JBHSNS010000005">
    <property type="protein sequence ID" value="MFC5729754.1"/>
    <property type="molecule type" value="Genomic_DNA"/>
</dbReference>
<name>A0ABW0ZJI5_9ACTN</name>
<keyword evidence="2" id="KW-1185">Reference proteome</keyword>
<protein>
    <submittedName>
        <fullName evidence="1">DUF3515 domain-containing protein</fullName>
    </submittedName>
</protein>
<dbReference type="Pfam" id="PF12028">
    <property type="entry name" value="DUF3515"/>
    <property type="match status" value="1"/>
</dbReference>
<accession>A0ABW0ZJI5</accession>
<reference evidence="2" key="1">
    <citation type="journal article" date="2019" name="Int. J. Syst. Evol. Microbiol.">
        <title>The Global Catalogue of Microorganisms (GCM) 10K type strain sequencing project: providing services to taxonomists for standard genome sequencing and annotation.</title>
        <authorList>
            <consortium name="The Broad Institute Genomics Platform"/>
            <consortium name="The Broad Institute Genome Sequencing Center for Infectious Disease"/>
            <person name="Wu L."/>
            <person name="Ma J."/>
        </authorList>
    </citation>
    <scope>NUCLEOTIDE SEQUENCE [LARGE SCALE GENOMIC DNA]</scope>
    <source>
        <strain evidence="2">YIM 94188</strain>
    </source>
</reference>
<dbReference type="Proteomes" id="UP001596072">
    <property type="component" value="Unassembled WGS sequence"/>
</dbReference>
<organism evidence="1 2">
    <name type="scientific">Nocardioides vastitatis</name>
    <dbReference type="NCBI Taxonomy" id="2568655"/>
    <lineage>
        <taxon>Bacteria</taxon>
        <taxon>Bacillati</taxon>
        <taxon>Actinomycetota</taxon>
        <taxon>Actinomycetes</taxon>
        <taxon>Propionibacteriales</taxon>
        <taxon>Nocardioidaceae</taxon>
        <taxon>Nocardioides</taxon>
    </lineage>
</organism>
<gene>
    <name evidence="1" type="ORF">ACFPQB_12570</name>
</gene>